<accession>A0ACB9MLW4</accession>
<comment type="caution">
    <text evidence="1">The sequence shown here is derived from an EMBL/GenBank/DDBJ whole genome shotgun (WGS) entry which is preliminary data.</text>
</comment>
<gene>
    <name evidence="1" type="ORF">MLD38_030464</name>
</gene>
<evidence type="ECO:0000313" key="2">
    <source>
        <dbReference type="Proteomes" id="UP001057402"/>
    </source>
</evidence>
<sequence length="356" mass="38975">MFQRNVCTCRTSYPDISLSRRGNKVGTMKTILPALVLINVVLALSNSQAEAQLEVGYYHDKCFLAELVVKAEVFKALVEDPGLAASLVRLHFHDCFVRGCDGSVLLDSTPNKPAEKDSPINNPSLRGFDIIDKAKAKIESVCKGVVSCADIVAFAARDGVEFSGGTGYEVPAGRRDGLISNLNDTFANLPPPTDTLQQLITSFTSKGLTEEDLITLYGAHTIGRSHCTSFTNRLYNFSANAYQDPTLDPSYATELKTQCPNPNFFNDTFLVVPMDPITPTIFDVNYYIDVVNNKGLFTSDETLLSSPTTGELIRQNIAYPKQWESNFAASMVKMGQIQVLTGDAGEIRTNCRKING</sequence>
<proteinExistence type="predicted"/>
<dbReference type="Proteomes" id="UP001057402">
    <property type="component" value="Chromosome 9"/>
</dbReference>
<dbReference type="EMBL" id="CM042888">
    <property type="protein sequence ID" value="KAI4325034.1"/>
    <property type="molecule type" value="Genomic_DNA"/>
</dbReference>
<reference evidence="2" key="1">
    <citation type="journal article" date="2023" name="Front. Plant Sci.">
        <title>Chromosomal-level genome assembly of Melastoma candidum provides insights into trichome evolution.</title>
        <authorList>
            <person name="Zhong Y."/>
            <person name="Wu W."/>
            <person name="Sun C."/>
            <person name="Zou P."/>
            <person name="Liu Y."/>
            <person name="Dai S."/>
            <person name="Zhou R."/>
        </authorList>
    </citation>
    <scope>NUCLEOTIDE SEQUENCE [LARGE SCALE GENOMIC DNA]</scope>
</reference>
<evidence type="ECO:0000313" key="1">
    <source>
        <dbReference type="EMBL" id="KAI4325034.1"/>
    </source>
</evidence>
<protein>
    <submittedName>
        <fullName evidence="1">Uncharacterized protein</fullName>
    </submittedName>
</protein>
<organism evidence="1 2">
    <name type="scientific">Melastoma candidum</name>
    <dbReference type="NCBI Taxonomy" id="119954"/>
    <lineage>
        <taxon>Eukaryota</taxon>
        <taxon>Viridiplantae</taxon>
        <taxon>Streptophyta</taxon>
        <taxon>Embryophyta</taxon>
        <taxon>Tracheophyta</taxon>
        <taxon>Spermatophyta</taxon>
        <taxon>Magnoliopsida</taxon>
        <taxon>eudicotyledons</taxon>
        <taxon>Gunneridae</taxon>
        <taxon>Pentapetalae</taxon>
        <taxon>rosids</taxon>
        <taxon>malvids</taxon>
        <taxon>Myrtales</taxon>
        <taxon>Melastomataceae</taxon>
        <taxon>Melastomatoideae</taxon>
        <taxon>Melastomateae</taxon>
        <taxon>Melastoma</taxon>
    </lineage>
</organism>
<keyword evidence="2" id="KW-1185">Reference proteome</keyword>
<name>A0ACB9MLW4_9MYRT</name>